<evidence type="ECO:0000313" key="4">
    <source>
        <dbReference type="Proteomes" id="UP000315842"/>
    </source>
</evidence>
<gene>
    <name evidence="3" type="ORF">CUD01_18680</name>
</gene>
<dbReference type="EMBL" id="BJLP01000029">
    <property type="protein sequence ID" value="GEA81424.1"/>
    <property type="molecule type" value="Genomic_DNA"/>
</dbReference>
<comment type="similarity">
    <text evidence="1">Belongs to the barstar family.</text>
</comment>
<protein>
    <recommendedName>
        <fullName evidence="2">Barstar (barnase inhibitor) domain-containing protein</fullName>
    </recommendedName>
</protein>
<dbReference type="Pfam" id="PF01337">
    <property type="entry name" value="Barstar"/>
    <property type="match status" value="1"/>
</dbReference>
<dbReference type="InterPro" id="IPR035905">
    <property type="entry name" value="Barstar-like_sf"/>
</dbReference>
<organism evidence="3 4">
    <name type="scientific">Cellulomonas uda</name>
    <dbReference type="NCBI Taxonomy" id="1714"/>
    <lineage>
        <taxon>Bacteria</taxon>
        <taxon>Bacillati</taxon>
        <taxon>Actinomycetota</taxon>
        <taxon>Actinomycetes</taxon>
        <taxon>Micrococcales</taxon>
        <taxon>Cellulomonadaceae</taxon>
        <taxon>Cellulomonas</taxon>
    </lineage>
</organism>
<evidence type="ECO:0000313" key="3">
    <source>
        <dbReference type="EMBL" id="GEA81424.1"/>
    </source>
</evidence>
<proteinExistence type="inferred from homology"/>
<evidence type="ECO:0000256" key="1">
    <source>
        <dbReference type="ARBA" id="ARBA00006845"/>
    </source>
</evidence>
<keyword evidence="4" id="KW-1185">Reference proteome</keyword>
<dbReference type="AlphaFoldDB" id="A0A4Y3KDH3"/>
<reference evidence="3 4" key="1">
    <citation type="submission" date="2019-06" db="EMBL/GenBank/DDBJ databases">
        <title>Whole genome shotgun sequence of Cellulomonas uda NBRC 3747.</title>
        <authorList>
            <person name="Hosoyama A."/>
            <person name="Uohara A."/>
            <person name="Ohji S."/>
            <person name="Ichikawa N."/>
        </authorList>
    </citation>
    <scope>NUCLEOTIDE SEQUENCE [LARGE SCALE GENOMIC DNA]</scope>
    <source>
        <strain evidence="3 4">NBRC 3747</strain>
    </source>
</reference>
<dbReference type="Gene3D" id="3.30.370.10">
    <property type="entry name" value="Barstar-like"/>
    <property type="match status" value="1"/>
</dbReference>
<accession>A0A4Y3KDH3</accession>
<sequence length="175" mass="18853">MTDYLALKKVEAKFRPLLLEGDVQSVGSAVSGWLESGLTARVVRGRKMRTLGGLFDEFAAALQFPLYFGENEDAFNECIAELETLPAGEGYVVTITEPEQILADADAAALSWLARSLASAAEGWAQPVELGEWWDRPATPFHVVLVGAREQVESAARRWSSAGAEPVPFDGPDGG</sequence>
<dbReference type="InterPro" id="IPR000468">
    <property type="entry name" value="Barstar"/>
</dbReference>
<name>A0A4Y3KDH3_CELUD</name>
<comment type="caution">
    <text evidence="3">The sequence shown here is derived from an EMBL/GenBank/DDBJ whole genome shotgun (WGS) entry which is preliminary data.</text>
</comment>
<feature type="domain" description="Barstar (barnase inhibitor)" evidence="2">
    <location>
        <begin position="41"/>
        <end position="126"/>
    </location>
</feature>
<dbReference type="SUPFAM" id="SSF52038">
    <property type="entry name" value="Barstar-related"/>
    <property type="match status" value="1"/>
</dbReference>
<dbReference type="RefSeq" id="WP_141320592.1">
    <property type="nucleotide sequence ID" value="NZ_BJLP01000029.1"/>
</dbReference>
<dbReference type="Proteomes" id="UP000315842">
    <property type="component" value="Unassembled WGS sequence"/>
</dbReference>
<evidence type="ECO:0000259" key="2">
    <source>
        <dbReference type="Pfam" id="PF01337"/>
    </source>
</evidence>